<dbReference type="InterPro" id="IPR017516">
    <property type="entry name" value="AbrB_dup"/>
</dbReference>
<keyword evidence="1" id="KW-0472">Membrane</keyword>
<feature type="transmembrane region" description="Helical" evidence="1">
    <location>
        <begin position="35"/>
        <end position="55"/>
    </location>
</feature>
<keyword evidence="3" id="KW-1185">Reference proteome</keyword>
<reference evidence="2 3" key="1">
    <citation type="submission" date="2020-03" db="EMBL/GenBank/DDBJ databases">
        <title>Genome sequence of strain Massilia sp. TW-1.</title>
        <authorList>
            <person name="Chaudhary D.K."/>
        </authorList>
    </citation>
    <scope>NUCLEOTIDE SEQUENCE [LARGE SCALE GENOMIC DNA]</scope>
    <source>
        <strain evidence="2 3">TW-1</strain>
    </source>
</reference>
<dbReference type="EMBL" id="JAAQOM010000012">
    <property type="protein sequence ID" value="NIA55951.1"/>
    <property type="molecule type" value="Genomic_DNA"/>
</dbReference>
<feature type="transmembrane region" description="Helical" evidence="1">
    <location>
        <begin position="266"/>
        <end position="283"/>
    </location>
</feature>
<keyword evidence="1" id="KW-0812">Transmembrane</keyword>
<feature type="transmembrane region" description="Helical" evidence="1">
    <location>
        <begin position="179"/>
        <end position="196"/>
    </location>
</feature>
<dbReference type="Proteomes" id="UP000716322">
    <property type="component" value="Unassembled WGS sequence"/>
</dbReference>
<feature type="transmembrane region" description="Helical" evidence="1">
    <location>
        <begin position="61"/>
        <end position="81"/>
    </location>
</feature>
<name>A0ABX0PFC3_9BURK</name>
<feature type="transmembrane region" description="Helical" evidence="1">
    <location>
        <begin position="240"/>
        <end position="260"/>
    </location>
</feature>
<gene>
    <name evidence="2" type="ORF">HAV22_20150</name>
</gene>
<dbReference type="PANTHER" id="PTHR38457:SF1">
    <property type="entry name" value="REGULATOR ABRB-RELATED"/>
    <property type="match status" value="1"/>
</dbReference>
<proteinExistence type="predicted"/>
<protein>
    <submittedName>
        <fullName evidence="2">AbrB family transcriptional regulator</fullName>
    </submittedName>
</protein>
<dbReference type="InterPro" id="IPR007820">
    <property type="entry name" value="AbrB_fam"/>
</dbReference>
<evidence type="ECO:0000313" key="2">
    <source>
        <dbReference type="EMBL" id="NIA55951.1"/>
    </source>
</evidence>
<dbReference type="PANTHER" id="PTHR38457">
    <property type="entry name" value="REGULATOR ABRB-RELATED"/>
    <property type="match status" value="1"/>
</dbReference>
<feature type="transmembrane region" description="Helical" evidence="1">
    <location>
        <begin position="93"/>
        <end position="111"/>
    </location>
</feature>
<dbReference type="NCBIfam" id="TIGR03082">
    <property type="entry name" value="Gneg_AbrB_dup"/>
    <property type="match status" value="2"/>
</dbReference>
<keyword evidence="1" id="KW-1133">Transmembrane helix</keyword>
<feature type="transmembrane region" description="Helical" evidence="1">
    <location>
        <begin position="295"/>
        <end position="319"/>
    </location>
</feature>
<dbReference type="PIRSF" id="PIRSF038991">
    <property type="entry name" value="Protein_AbrB"/>
    <property type="match status" value="1"/>
</dbReference>
<feature type="transmembrane region" description="Helical" evidence="1">
    <location>
        <begin position="117"/>
        <end position="136"/>
    </location>
</feature>
<evidence type="ECO:0000256" key="1">
    <source>
        <dbReference type="SAM" id="Phobius"/>
    </source>
</evidence>
<dbReference type="Pfam" id="PF05145">
    <property type="entry name" value="AbrB"/>
    <property type="match status" value="1"/>
</dbReference>
<accession>A0ABX0PFC3</accession>
<feature type="transmembrane region" description="Helical" evidence="1">
    <location>
        <begin position="216"/>
        <end position="233"/>
    </location>
</feature>
<evidence type="ECO:0000313" key="3">
    <source>
        <dbReference type="Proteomes" id="UP000716322"/>
    </source>
</evidence>
<sequence>MPVQARQLERARLFQAPHRSGQLLARDARREALGVLIRAFLPALALAFVAAQACIALDTPLPWMIGPLFSTAIACMLGARLSAPVQAREAGQWAIGTALGLYFSAPVLAALARNVGWIALAVSFAVCLGMAGGALLRRLSGSDDATAFFAMAVGGASEMAVQAERHGAVVERVAAAHSLRIMMVVGTIPFVVRWLASHGWGAGLDAFAPLAGRVDVAGLCILIALTSAAALALKRLRLPNAWVIGPLLVAMMLTAAGVQLSRLPEWMIRTGQLFIGVSLGTRFTPAFVHTAPRYLASVAACTVVTLLLAGAFAFCVAAITGMHPGTMVLATSPGGIAEMALTARVLHLGVPVVTAFHVARMVVVVLGIGPLYRAWTRVA</sequence>
<organism evidence="2 3">
    <name type="scientific">Telluria antibiotica</name>
    <dbReference type="NCBI Taxonomy" id="2717319"/>
    <lineage>
        <taxon>Bacteria</taxon>
        <taxon>Pseudomonadati</taxon>
        <taxon>Pseudomonadota</taxon>
        <taxon>Betaproteobacteria</taxon>
        <taxon>Burkholderiales</taxon>
        <taxon>Oxalobacteraceae</taxon>
        <taxon>Telluria group</taxon>
        <taxon>Telluria</taxon>
    </lineage>
</organism>
<feature type="transmembrane region" description="Helical" evidence="1">
    <location>
        <begin position="348"/>
        <end position="372"/>
    </location>
</feature>
<comment type="caution">
    <text evidence="2">The sequence shown here is derived from an EMBL/GenBank/DDBJ whole genome shotgun (WGS) entry which is preliminary data.</text>
</comment>